<reference evidence="1" key="1">
    <citation type="journal article" date="2013" name="J. Plant Res.">
        <title>Effect of fungi and light on seed germination of three Opuntia species from semiarid lands of central Mexico.</title>
        <authorList>
            <person name="Delgado-Sanchez P."/>
            <person name="Jimenez-Bremont J.F."/>
            <person name="Guerrero-Gonzalez Mde L."/>
            <person name="Flores J."/>
        </authorList>
    </citation>
    <scope>NUCLEOTIDE SEQUENCE</scope>
    <source>
        <tissue evidence="1">Cladode</tissue>
    </source>
</reference>
<name>A0A7C9CTA1_OPUST</name>
<dbReference type="AlphaFoldDB" id="A0A7C9CTA1"/>
<organism evidence="1">
    <name type="scientific">Opuntia streptacantha</name>
    <name type="common">Prickly pear cactus</name>
    <name type="synonym">Opuntia cardona</name>
    <dbReference type="NCBI Taxonomy" id="393608"/>
    <lineage>
        <taxon>Eukaryota</taxon>
        <taxon>Viridiplantae</taxon>
        <taxon>Streptophyta</taxon>
        <taxon>Embryophyta</taxon>
        <taxon>Tracheophyta</taxon>
        <taxon>Spermatophyta</taxon>
        <taxon>Magnoliopsida</taxon>
        <taxon>eudicotyledons</taxon>
        <taxon>Gunneridae</taxon>
        <taxon>Pentapetalae</taxon>
        <taxon>Caryophyllales</taxon>
        <taxon>Cactineae</taxon>
        <taxon>Cactaceae</taxon>
        <taxon>Opuntioideae</taxon>
        <taxon>Opuntia</taxon>
    </lineage>
</organism>
<evidence type="ECO:0000313" key="1">
    <source>
        <dbReference type="EMBL" id="MBA4621948.1"/>
    </source>
</evidence>
<sequence>MCGCDVEGREHSCCIRFHSIIVGRDLLFKIPSDTLLHNCIVNKFRHDFFQSDFATLELREGSLQDPINLRKHDAFQNLLHLHPHCSRLVYLHTELLNKCRWPF</sequence>
<accession>A0A7C9CTA1</accession>
<reference evidence="1" key="2">
    <citation type="submission" date="2020-07" db="EMBL/GenBank/DDBJ databases">
        <authorList>
            <person name="Vera ALvarez R."/>
            <person name="Arias-Moreno D.M."/>
            <person name="Jimenez-Jacinto V."/>
            <person name="Jimenez-Bremont J.F."/>
            <person name="Swaminathan K."/>
            <person name="Moose S.P."/>
            <person name="Guerrero-Gonzalez M.L."/>
            <person name="Marino-Ramirez L."/>
            <person name="Landsman D."/>
            <person name="Rodriguez-Kessler M."/>
            <person name="Delgado-Sanchez P."/>
        </authorList>
    </citation>
    <scope>NUCLEOTIDE SEQUENCE</scope>
    <source>
        <tissue evidence="1">Cladode</tissue>
    </source>
</reference>
<protein>
    <submittedName>
        <fullName evidence="1">Uncharacterized protein</fullName>
    </submittedName>
</protein>
<proteinExistence type="predicted"/>
<dbReference type="EMBL" id="GISG01036437">
    <property type="protein sequence ID" value="MBA4621948.1"/>
    <property type="molecule type" value="Transcribed_RNA"/>
</dbReference>